<organism evidence="2 3">
    <name type="scientific">Liparis tanakae</name>
    <name type="common">Tanaka's snailfish</name>
    <dbReference type="NCBI Taxonomy" id="230148"/>
    <lineage>
        <taxon>Eukaryota</taxon>
        <taxon>Metazoa</taxon>
        <taxon>Chordata</taxon>
        <taxon>Craniata</taxon>
        <taxon>Vertebrata</taxon>
        <taxon>Euteleostomi</taxon>
        <taxon>Actinopterygii</taxon>
        <taxon>Neopterygii</taxon>
        <taxon>Teleostei</taxon>
        <taxon>Neoteleostei</taxon>
        <taxon>Acanthomorphata</taxon>
        <taxon>Eupercaria</taxon>
        <taxon>Perciformes</taxon>
        <taxon>Cottioidei</taxon>
        <taxon>Cottales</taxon>
        <taxon>Liparidae</taxon>
        <taxon>Liparis</taxon>
    </lineage>
</organism>
<dbReference type="Proteomes" id="UP000314294">
    <property type="component" value="Unassembled WGS sequence"/>
</dbReference>
<feature type="region of interest" description="Disordered" evidence="1">
    <location>
        <begin position="22"/>
        <end position="62"/>
    </location>
</feature>
<evidence type="ECO:0000256" key="1">
    <source>
        <dbReference type="SAM" id="MobiDB-lite"/>
    </source>
</evidence>
<accession>A0A4Z2FAD5</accession>
<dbReference type="EMBL" id="SRLO01001400">
    <property type="protein sequence ID" value="TNN38149.1"/>
    <property type="molecule type" value="Genomic_DNA"/>
</dbReference>
<feature type="compositionally biased region" description="Basic and acidic residues" evidence="1">
    <location>
        <begin position="43"/>
        <end position="62"/>
    </location>
</feature>
<comment type="caution">
    <text evidence="2">The sequence shown here is derived from an EMBL/GenBank/DDBJ whole genome shotgun (WGS) entry which is preliminary data.</text>
</comment>
<proteinExistence type="predicted"/>
<name>A0A4Z2FAD5_9TELE</name>
<feature type="region of interest" description="Disordered" evidence="1">
    <location>
        <begin position="121"/>
        <end position="164"/>
    </location>
</feature>
<gene>
    <name evidence="2" type="ORF">EYF80_051687</name>
</gene>
<evidence type="ECO:0000313" key="2">
    <source>
        <dbReference type="EMBL" id="TNN38149.1"/>
    </source>
</evidence>
<feature type="compositionally biased region" description="Polar residues" evidence="1">
    <location>
        <begin position="136"/>
        <end position="146"/>
    </location>
</feature>
<evidence type="ECO:0000313" key="3">
    <source>
        <dbReference type="Proteomes" id="UP000314294"/>
    </source>
</evidence>
<reference evidence="2 3" key="1">
    <citation type="submission" date="2019-03" db="EMBL/GenBank/DDBJ databases">
        <title>First draft genome of Liparis tanakae, snailfish: a comprehensive survey of snailfish specific genes.</title>
        <authorList>
            <person name="Kim W."/>
            <person name="Song I."/>
            <person name="Jeong J.-H."/>
            <person name="Kim D."/>
            <person name="Kim S."/>
            <person name="Ryu S."/>
            <person name="Song J.Y."/>
            <person name="Lee S.K."/>
        </authorList>
    </citation>
    <scope>NUCLEOTIDE SEQUENCE [LARGE SCALE GENOMIC DNA]</scope>
    <source>
        <tissue evidence="2">Muscle</tissue>
    </source>
</reference>
<keyword evidence="3" id="KW-1185">Reference proteome</keyword>
<feature type="compositionally biased region" description="Low complexity" evidence="1">
    <location>
        <begin position="121"/>
        <end position="133"/>
    </location>
</feature>
<dbReference type="AlphaFoldDB" id="A0A4Z2FAD5"/>
<protein>
    <submittedName>
        <fullName evidence="2">Uncharacterized protein</fullName>
    </submittedName>
</protein>
<sequence>MSIMAYGSVREITSWMMMEKLKTSPENDPPRTGFLKSSGDVHSSSERQTGRQTDRVLGKGDVLGVKDHGKSVVRDLQDEASVHQTVCGLQTTMTQTSEMKVSSSTLMRSISSEDLNIQSSLMSPSASRSARLPRGQCSTTRANSSESRNRPTYRPVNTPPLQASSGLNQQKLAAGGFPLGKLKERLRGLRFPTVPSACVGARECVGTRRSPSLFRTTYPAIRPRPSLPPDNT</sequence>